<dbReference type="AlphaFoldDB" id="A0A5N7A9B0"/>
<accession>A0A5N7A9B0</accession>
<dbReference type="Proteomes" id="UP000326268">
    <property type="component" value="Unassembled WGS sequence"/>
</dbReference>
<name>A0A5N7A9B0_9EURO</name>
<proteinExistence type="predicted"/>
<keyword evidence="2" id="KW-1185">Reference proteome</keyword>
<sequence length="98" mass="11612">MNITRKALWDYPSVAWTIGIKPLVTASVDRQSDQVWSRSPTCSVSYRFALRWVWKIPYKCLPEAHHVHLPRILMDLYLFNPNNRLRVPQRPDVCYSLK</sequence>
<dbReference type="RefSeq" id="XP_031928797.1">
    <property type="nucleotide sequence ID" value="XM_032064265.1"/>
</dbReference>
<dbReference type="GeneID" id="43648711"/>
<dbReference type="EMBL" id="ML737625">
    <property type="protein sequence ID" value="KAE8365716.1"/>
    <property type="molecule type" value="Genomic_DNA"/>
</dbReference>
<organism evidence="1 2">
    <name type="scientific">Aspergillus caelatus</name>
    <dbReference type="NCBI Taxonomy" id="61420"/>
    <lineage>
        <taxon>Eukaryota</taxon>
        <taxon>Fungi</taxon>
        <taxon>Dikarya</taxon>
        <taxon>Ascomycota</taxon>
        <taxon>Pezizomycotina</taxon>
        <taxon>Eurotiomycetes</taxon>
        <taxon>Eurotiomycetidae</taxon>
        <taxon>Eurotiales</taxon>
        <taxon>Aspergillaceae</taxon>
        <taxon>Aspergillus</taxon>
        <taxon>Aspergillus subgen. Circumdati</taxon>
    </lineage>
</organism>
<evidence type="ECO:0000313" key="2">
    <source>
        <dbReference type="Proteomes" id="UP000326268"/>
    </source>
</evidence>
<reference evidence="1 2" key="1">
    <citation type="submission" date="2019-04" db="EMBL/GenBank/DDBJ databases">
        <title>Friends and foes A comparative genomics studyof 23 Aspergillus species from section Flavi.</title>
        <authorList>
            <consortium name="DOE Joint Genome Institute"/>
            <person name="Kjaerbolling I."/>
            <person name="Vesth T."/>
            <person name="Frisvad J.C."/>
            <person name="Nybo J.L."/>
            <person name="Theobald S."/>
            <person name="Kildgaard S."/>
            <person name="Isbrandt T."/>
            <person name="Kuo A."/>
            <person name="Sato A."/>
            <person name="Lyhne E.K."/>
            <person name="Kogle M.E."/>
            <person name="Wiebenga A."/>
            <person name="Kun R.S."/>
            <person name="Lubbers R.J."/>
            <person name="Makela M.R."/>
            <person name="Barry K."/>
            <person name="Chovatia M."/>
            <person name="Clum A."/>
            <person name="Daum C."/>
            <person name="Haridas S."/>
            <person name="He G."/>
            <person name="LaButti K."/>
            <person name="Lipzen A."/>
            <person name="Mondo S."/>
            <person name="Riley R."/>
            <person name="Salamov A."/>
            <person name="Simmons B.A."/>
            <person name="Magnuson J.K."/>
            <person name="Henrissat B."/>
            <person name="Mortensen U.H."/>
            <person name="Larsen T.O."/>
            <person name="Devries R.P."/>
            <person name="Grigoriev I.V."/>
            <person name="Machida M."/>
            <person name="Baker S.E."/>
            <person name="Andersen M.R."/>
        </authorList>
    </citation>
    <scope>NUCLEOTIDE SEQUENCE [LARGE SCALE GENOMIC DNA]</scope>
    <source>
        <strain evidence="1 2">CBS 763.97</strain>
    </source>
</reference>
<evidence type="ECO:0000313" key="1">
    <source>
        <dbReference type="EMBL" id="KAE8365716.1"/>
    </source>
</evidence>
<gene>
    <name evidence="1" type="ORF">BDV27DRAFT_100467</name>
</gene>
<protein>
    <submittedName>
        <fullName evidence="1">Uncharacterized protein</fullName>
    </submittedName>
</protein>